<organism evidence="2 3">
    <name type="scientific">Caenorhabditis tropicalis</name>
    <dbReference type="NCBI Taxonomy" id="1561998"/>
    <lineage>
        <taxon>Eukaryota</taxon>
        <taxon>Metazoa</taxon>
        <taxon>Ecdysozoa</taxon>
        <taxon>Nematoda</taxon>
        <taxon>Chromadorea</taxon>
        <taxon>Rhabditida</taxon>
        <taxon>Rhabditina</taxon>
        <taxon>Rhabditomorpha</taxon>
        <taxon>Rhabditoidea</taxon>
        <taxon>Rhabditidae</taxon>
        <taxon>Peloderinae</taxon>
        <taxon>Caenorhabditis</taxon>
    </lineage>
</organism>
<dbReference type="WBParaSite" id="Csp11.Scaffold625.g6325.t1">
    <property type="protein sequence ID" value="Csp11.Scaffold625.g6325.t1"/>
    <property type="gene ID" value="Csp11.Scaffold625.g6325"/>
</dbReference>
<keyword evidence="2" id="KW-1185">Reference proteome</keyword>
<dbReference type="eggNOG" id="ENOG502R36Q">
    <property type="taxonomic scope" value="Eukaryota"/>
</dbReference>
<protein>
    <submittedName>
        <fullName evidence="3">Galectin</fullName>
    </submittedName>
</protein>
<feature type="chain" id="PRO_5009307675" evidence="1">
    <location>
        <begin position="21"/>
        <end position="245"/>
    </location>
</feature>
<dbReference type="AlphaFoldDB" id="A0A1I7TIQ2"/>
<dbReference type="STRING" id="1561998.A0A1I7TIQ2"/>
<reference evidence="3" key="1">
    <citation type="submission" date="2016-11" db="UniProtKB">
        <authorList>
            <consortium name="WormBaseParasite"/>
        </authorList>
    </citation>
    <scope>IDENTIFICATION</scope>
</reference>
<name>A0A1I7TIQ2_9PELO</name>
<dbReference type="Proteomes" id="UP000095282">
    <property type="component" value="Unplaced"/>
</dbReference>
<sequence length="245" mass="27423">MELPFLFLVVQLLLVSFVFSREFSPVSKNWKSPNVLESTVASDGATTIVSNDGTTVASGDPNIPEEPQKDCYLCAPTVQCGETIEGDYSSGEVNVLLMKAMEDGDYLVVKGEVFPNAKKIFFDVFKDLSVGKAQEGGNSQPTLVQFEHYYDTNLTFSRSGLNGMREMDSFREATLPLPIREKKPWTLMFKMHQNQTGFETGDETGWFNNHIPWNGTATTQSFNIRGNWKTTSVEYQCVNNTLPIL</sequence>
<keyword evidence="1" id="KW-0732">Signal</keyword>
<evidence type="ECO:0000256" key="1">
    <source>
        <dbReference type="SAM" id="SignalP"/>
    </source>
</evidence>
<proteinExistence type="predicted"/>
<evidence type="ECO:0000313" key="2">
    <source>
        <dbReference type="Proteomes" id="UP000095282"/>
    </source>
</evidence>
<evidence type="ECO:0000313" key="3">
    <source>
        <dbReference type="WBParaSite" id="Csp11.Scaffold625.g6325.t1"/>
    </source>
</evidence>
<accession>A0A1I7TIQ2</accession>
<feature type="signal peptide" evidence="1">
    <location>
        <begin position="1"/>
        <end position="20"/>
    </location>
</feature>